<feature type="transmembrane region" description="Helical" evidence="7">
    <location>
        <begin position="266"/>
        <end position="290"/>
    </location>
</feature>
<dbReference type="RefSeq" id="WP_026641208.1">
    <property type="nucleotide sequence ID" value="NZ_NEVI01000014.1"/>
</dbReference>
<feature type="transmembrane region" description="Helical" evidence="7">
    <location>
        <begin position="114"/>
        <end position="133"/>
    </location>
</feature>
<keyword evidence="3" id="KW-0997">Cell inner membrane</keyword>
<feature type="transmembrane region" description="Helical" evidence="7">
    <location>
        <begin position="194"/>
        <end position="214"/>
    </location>
</feature>
<evidence type="ECO:0000256" key="7">
    <source>
        <dbReference type="HAMAP-Rule" id="MF_00672"/>
    </source>
</evidence>
<reference evidence="9" key="1">
    <citation type="submission" date="2017-05" db="EMBL/GenBank/DDBJ databases">
        <title>Complete and WGS of Bordetella genogroups.</title>
        <authorList>
            <person name="Spilker T."/>
            <person name="Lipuma J."/>
        </authorList>
    </citation>
    <scope>NUCLEOTIDE SEQUENCE [LARGE SCALE GENOMIC DNA]</scope>
    <source>
        <strain evidence="9">AU18089</strain>
    </source>
</reference>
<dbReference type="EMBL" id="NEVK01000004">
    <property type="protein sequence ID" value="OZI22911.1"/>
    <property type="molecule type" value="Genomic_DNA"/>
</dbReference>
<dbReference type="GO" id="GO:0005886">
    <property type="term" value="C:plasma membrane"/>
    <property type="evidence" value="ECO:0007669"/>
    <property type="project" value="UniProtKB-SubCell"/>
</dbReference>
<feature type="transmembrane region" description="Helical" evidence="7">
    <location>
        <begin position="226"/>
        <end position="246"/>
    </location>
</feature>
<sequence>MSHSAEPAPAQPAAAAVSRRRATWVARTGRVFRFAAQRADEEKLLQVASSLTFTTVLGIVPMLAVVLSLFTAFPVFQDFRLALEDFLANSLMPPAVSDNIMDYLNQFAFQASRLTAIGGAFLVVTSLLLIMTIDKSFNDIWHVTRQRPLPQRALVYWAVITLGPVVAGASLWATSFLARESMGLVGDVPELLSLAISFAPLMLTGLGFAALFVVVPNRHVYWRDALVGGFSAAIVLELTKAAFAYYLTRFPTYTVIYGAFATLPIFLLWIYLSWLAVLFGATVAASGPLIRLGRWEINRAPGAPYIDALAVLRSLQAAQGMRPPGRSAASLAKRLHLHHDELNDVLDKLETVGLAARTTEQRWVLACDPRETTLEVVVDNFLLDRRQPRLRDEPGILRAAAAILGSQPSPTLEELTGVAHNTTEAFAAVVPLETKISSKRGPRAPGDHHVESQ</sequence>
<feature type="transmembrane region" description="Helical" evidence="7">
    <location>
        <begin position="154"/>
        <end position="174"/>
    </location>
</feature>
<keyword evidence="5 7" id="KW-1133">Transmembrane helix</keyword>
<comment type="caution">
    <text evidence="8">The sequence shown here is derived from an EMBL/GenBank/DDBJ whole genome shotgun (WGS) entry which is preliminary data.</text>
</comment>
<dbReference type="Pfam" id="PF03631">
    <property type="entry name" value="Virul_fac_BrkB"/>
    <property type="match status" value="1"/>
</dbReference>
<keyword evidence="4 7" id="KW-0812">Transmembrane</keyword>
<proteinExistence type="inferred from homology"/>
<organism evidence="8 9">
    <name type="scientific">Bordetella genomosp. 7</name>
    <dbReference type="NCBI Taxonomy" id="1416805"/>
    <lineage>
        <taxon>Bacteria</taxon>
        <taxon>Pseudomonadati</taxon>
        <taxon>Pseudomonadota</taxon>
        <taxon>Betaproteobacteria</taxon>
        <taxon>Burkholderiales</taxon>
        <taxon>Alcaligenaceae</taxon>
        <taxon>Bordetella</taxon>
    </lineage>
</organism>
<dbReference type="OrthoDB" id="9808671at2"/>
<feature type="transmembrane region" description="Helical" evidence="7">
    <location>
        <begin position="51"/>
        <end position="76"/>
    </location>
</feature>
<dbReference type="PANTHER" id="PTHR30213:SF0">
    <property type="entry name" value="UPF0761 MEMBRANE PROTEIN YIHY"/>
    <property type="match status" value="1"/>
</dbReference>
<evidence type="ECO:0000256" key="4">
    <source>
        <dbReference type="ARBA" id="ARBA00022692"/>
    </source>
</evidence>
<keyword evidence="9" id="KW-1185">Reference proteome</keyword>
<evidence type="ECO:0000256" key="6">
    <source>
        <dbReference type="ARBA" id="ARBA00023136"/>
    </source>
</evidence>
<keyword evidence="2 7" id="KW-1003">Cell membrane</keyword>
<evidence type="ECO:0000313" key="8">
    <source>
        <dbReference type="EMBL" id="OZI22911.1"/>
    </source>
</evidence>
<gene>
    <name evidence="8" type="ORF">CAL19_10475</name>
</gene>
<evidence type="ECO:0000256" key="2">
    <source>
        <dbReference type="ARBA" id="ARBA00022475"/>
    </source>
</evidence>
<dbReference type="AlphaFoldDB" id="A0A261RD92"/>
<keyword evidence="6 7" id="KW-0472">Membrane</keyword>
<evidence type="ECO:0000256" key="3">
    <source>
        <dbReference type="ARBA" id="ARBA00022519"/>
    </source>
</evidence>
<dbReference type="InterPro" id="IPR017039">
    <property type="entry name" value="Virul_fac_BrkB"/>
</dbReference>
<comment type="subcellular location">
    <subcellularLocation>
        <location evidence="1 7">Cell membrane</location>
        <topology evidence="1 7">Multi-pass membrane protein</topology>
    </subcellularLocation>
</comment>
<evidence type="ECO:0000313" key="9">
    <source>
        <dbReference type="Proteomes" id="UP000216947"/>
    </source>
</evidence>
<dbReference type="Proteomes" id="UP000216947">
    <property type="component" value="Unassembled WGS sequence"/>
</dbReference>
<comment type="similarity">
    <text evidence="7">Belongs to the UPF0761 family.</text>
</comment>
<accession>A0A261RD92</accession>
<dbReference type="InterPro" id="IPR023679">
    <property type="entry name" value="UPF0761_bac"/>
</dbReference>
<dbReference type="HAMAP" id="MF_00672">
    <property type="entry name" value="UPF0761"/>
    <property type="match status" value="1"/>
</dbReference>
<name>A0A261RD92_9BORD</name>
<evidence type="ECO:0000256" key="5">
    <source>
        <dbReference type="ARBA" id="ARBA00022989"/>
    </source>
</evidence>
<dbReference type="NCBIfam" id="TIGR00765">
    <property type="entry name" value="yihY_not_rbn"/>
    <property type="match status" value="1"/>
</dbReference>
<protein>
    <recommendedName>
        <fullName evidence="7">UPF0761 membrane protein CAL19_10475</fullName>
    </recommendedName>
</protein>
<evidence type="ECO:0000256" key="1">
    <source>
        <dbReference type="ARBA" id="ARBA00004651"/>
    </source>
</evidence>
<dbReference type="PANTHER" id="PTHR30213">
    <property type="entry name" value="INNER MEMBRANE PROTEIN YHJD"/>
    <property type="match status" value="1"/>
</dbReference>